<protein>
    <submittedName>
        <fullName evidence="6">Galactoside ABC transporter permease MglC</fullName>
    </submittedName>
</protein>
<dbReference type="PANTHER" id="PTHR32196">
    <property type="entry name" value="ABC TRANSPORTER PERMEASE PROTEIN YPHD-RELATED-RELATED"/>
    <property type="match status" value="1"/>
</dbReference>
<keyword evidence="4" id="KW-1133">Transmembrane helix</keyword>
<dbReference type="KEGG" id="manr:MPAN_015840"/>
<evidence type="ECO:0000256" key="1">
    <source>
        <dbReference type="ARBA" id="ARBA00004651"/>
    </source>
</evidence>
<accession>A0A7U9XV90</accession>
<proteinExistence type="predicted"/>
<dbReference type="GO" id="GO:0005886">
    <property type="term" value="C:plasma membrane"/>
    <property type="evidence" value="ECO:0007669"/>
    <property type="project" value="UniProtKB-SubCell"/>
</dbReference>
<evidence type="ECO:0000313" key="7">
    <source>
        <dbReference type="Proteomes" id="UP000620133"/>
    </source>
</evidence>
<comment type="subcellular location">
    <subcellularLocation>
        <location evidence="1">Cell membrane</location>
        <topology evidence="1">Multi-pass membrane protein</topology>
    </subcellularLocation>
</comment>
<evidence type="ECO:0000313" key="6">
    <source>
        <dbReference type="EMBL" id="BCR36691.1"/>
    </source>
</evidence>
<evidence type="ECO:0000256" key="5">
    <source>
        <dbReference type="ARBA" id="ARBA00023136"/>
    </source>
</evidence>
<dbReference type="RefSeq" id="WP_176239336.1">
    <property type="nucleotide sequence ID" value="NZ_AP024412.1"/>
</dbReference>
<sequence>MDKVNNFFKNLFKNLFYDSKGELKNIKEVLINNAIYIIIGSMIIFIIISDYTFLSIGVFKNILTQSSVRLILALGVGGIIILQGTDLSLGKNVGFSAIITASFLQSFSYGARFYETLPDWVWRTNALGEVAGFQWFFYILVLLVAIVVSSFFSGINGYVVAKFKVHPFLATLGGSVAIYGIMLLYFNTSAAGPQPIGSLDPTYSSFVSNLEIFGMEIPKLIIYSILVAVVMWFVWNKTTFGKNMYAVGGNPEAAKISGVSVMKTTVMVYLLAGVLYGIGGYLEAARVGSANTAFGLNYELDAIAACVVGGISFSGGIGKISGAIAGVLMFTIITYGMVYLGIDAYYQYIIKGVIIVAAVALDTRKYIKKT</sequence>
<evidence type="ECO:0000256" key="2">
    <source>
        <dbReference type="ARBA" id="ARBA00022475"/>
    </source>
</evidence>
<evidence type="ECO:0000256" key="3">
    <source>
        <dbReference type="ARBA" id="ARBA00022692"/>
    </source>
</evidence>
<dbReference type="EMBL" id="AP024412">
    <property type="protein sequence ID" value="BCR36691.1"/>
    <property type="molecule type" value="Genomic_DNA"/>
</dbReference>
<reference evidence="6" key="1">
    <citation type="submission" date="2021-01" db="EMBL/GenBank/DDBJ databases">
        <title>Draft genome sequence of Acholeplasmataceae bacterium strain Mahy22.</title>
        <authorList>
            <person name="Watanabe M."/>
            <person name="Kojima H."/>
            <person name="Fukui M."/>
        </authorList>
    </citation>
    <scope>NUCLEOTIDE SEQUENCE</scope>
    <source>
        <strain evidence="6">Mahy22</strain>
    </source>
</reference>
<dbReference type="Pfam" id="PF02653">
    <property type="entry name" value="BPD_transp_2"/>
    <property type="match status" value="1"/>
</dbReference>
<keyword evidence="5" id="KW-0472">Membrane</keyword>
<name>A0A7U9XV90_9MOLU</name>
<dbReference type="AlphaFoldDB" id="A0A7U9XV90"/>
<dbReference type="PANTHER" id="PTHR32196:SF18">
    <property type="entry name" value="GALACTOSE_METHYL GALACTOSIDE IMPORT PERMEASE PROTEIN MGLC"/>
    <property type="match status" value="1"/>
</dbReference>
<dbReference type="InterPro" id="IPR001851">
    <property type="entry name" value="ABC_transp_permease"/>
</dbReference>
<dbReference type="Proteomes" id="UP000620133">
    <property type="component" value="Chromosome"/>
</dbReference>
<keyword evidence="7" id="KW-1185">Reference proteome</keyword>
<keyword evidence="2" id="KW-1003">Cell membrane</keyword>
<gene>
    <name evidence="6" type="primary">mglC</name>
    <name evidence="6" type="ORF">MPAN_015840</name>
</gene>
<organism evidence="6 7">
    <name type="scientific">Mariniplasma anaerobium</name>
    <dbReference type="NCBI Taxonomy" id="2735436"/>
    <lineage>
        <taxon>Bacteria</taxon>
        <taxon>Bacillati</taxon>
        <taxon>Mycoplasmatota</taxon>
        <taxon>Mollicutes</taxon>
        <taxon>Acholeplasmatales</taxon>
        <taxon>Acholeplasmataceae</taxon>
        <taxon>Mariniplasma</taxon>
    </lineage>
</organism>
<dbReference type="CDD" id="cd06579">
    <property type="entry name" value="TM_PBP1_transp_AraH_like"/>
    <property type="match status" value="1"/>
</dbReference>
<dbReference type="GO" id="GO:0022857">
    <property type="term" value="F:transmembrane transporter activity"/>
    <property type="evidence" value="ECO:0007669"/>
    <property type="project" value="InterPro"/>
</dbReference>
<evidence type="ECO:0000256" key="4">
    <source>
        <dbReference type="ARBA" id="ARBA00022989"/>
    </source>
</evidence>
<keyword evidence="3" id="KW-0812">Transmembrane</keyword>